<dbReference type="EMBL" id="CP049057">
    <property type="protein sequence ID" value="QIE60757.1"/>
    <property type="molecule type" value="Genomic_DNA"/>
</dbReference>
<protein>
    <submittedName>
        <fullName evidence="2">Uncharacterized protein</fullName>
    </submittedName>
</protein>
<evidence type="ECO:0000313" key="3">
    <source>
        <dbReference type="Proteomes" id="UP000505306"/>
    </source>
</evidence>
<sequence length="97" mass="10529">MGFGGSVAAMLASIKANNAQLARRKANYRDSKSYGSVTYGKLEDHTKMSPTEFTAFKEKLAKEKRAESRKTMVLIAISVPAAIGLIYLLGYIIAGQL</sequence>
<feature type="transmembrane region" description="Helical" evidence="1">
    <location>
        <begin position="72"/>
        <end position="94"/>
    </location>
</feature>
<name>A0A6G6GQE1_9FLAO</name>
<keyword evidence="1" id="KW-0812">Transmembrane</keyword>
<dbReference type="RefSeq" id="WP_164680768.1">
    <property type="nucleotide sequence ID" value="NZ_CP049057.1"/>
</dbReference>
<keyword evidence="1" id="KW-0472">Membrane</keyword>
<proteinExistence type="predicted"/>
<keyword evidence="1" id="KW-1133">Transmembrane helix</keyword>
<reference evidence="2 3" key="1">
    <citation type="submission" date="2020-02" db="EMBL/GenBank/DDBJ databases">
        <title>Complete genome sequence of Flavobacteriaceae bacterium.</title>
        <authorList>
            <person name="Kim S.-J."/>
            <person name="Kim Y.-S."/>
            <person name="Kim K.-H."/>
        </authorList>
    </citation>
    <scope>NUCLEOTIDE SEQUENCE [LARGE SCALE GENOMIC DNA]</scope>
    <source>
        <strain evidence="2 3">RR4-40</strain>
    </source>
</reference>
<evidence type="ECO:0000313" key="2">
    <source>
        <dbReference type="EMBL" id="QIE60757.1"/>
    </source>
</evidence>
<gene>
    <name evidence="2" type="ORF">G5B37_14690</name>
</gene>
<dbReference type="AlphaFoldDB" id="A0A6G6GQE1"/>
<evidence type="ECO:0000256" key="1">
    <source>
        <dbReference type="SAM" id="Phobius"/>
    </source>
</evidence>
<organism evidence="2 3">
    <name type="scientific">Rasiella rasia</name>
    <dbReference type="NCBI Taxonomy" id="2744027"/>
    <lineage>
        <taxon>Bacteria</taxon>
        <taxon>Pseudomonadati</taxon>
        <taxon>Bacteroidota</taxon>
        <taxon>Flavobacteriia</taxon>
        <taxon>Flavobacteriales</taxon>
        <taxon>Flavobacteriaceae</taxon>
        <taxon>Rasiella</taxon>
    </lineage>
</organism>
<accession>A0A6G6GQE1</accession>
<dbReference type="KEGG" id="mgel:G5B37_14690"/>
<dbReference type="Proteomes" id="UP000505306">
    <property type="component" value="Chromosome"/>
</dbReference>
<keyword evidence="3" id="KW-1185">Reference proteome</keyword>